<evidence type="ECO:0000313" key="4">
    <source>
        <dbReference type="Proteomes" id="UP001470230"/>
    </source>
</evidence>
<reference evidence="3 4" key="1">
    <citation type="submission" date="2024-04" db="EMBL/GenBank/DDBJ databases">
        <title>Tritrichomonas musculus Genome.</title>
        <authorList>
            <person name="Alves-Ferreira E."/>
            <person name="Grigg M."/>
            <person name="Lorenzi H."/>
            <person name="Galac M."/>
        </authorList>
    </citation>
    <scope>NUCLEOTIDE SEQUENCE [LARGE SCALE GENOMIC DNA]</scope>
    <source>
        <strain evidence="3 4">EAF2021</strain>
    </source>
</reference>
<dbReference type="Proteomes" id="UP001470230">
    <property type="component" value="Unassembled WGS sequence"/>
</dbReference>
<evidence type="ECO:0000256" key="1">
    <source>
        <dbReference type="SAM" id="Coils"/>
    </source>
</evidence>
<sequence length="237" mass="27978">MSTSEFDHLTREQLINIIIELRAENERLNDELMNEDDDDEIETEPIKQCQFLQTQIDLLKRELERYKNKYQFTTLEDFMNHYGWADRLDLKDIKKRLLNEVGLKYSIRKLSEELTKIGYQITKCGNRSTSYATKKTEGFIYIVQLNQHINTTIYKVGRTFKMSSRLDTYKKQDGGAIKIRCEAVSNQFKAEDDLLVELNKLVAENKLNKNVKGDEYFDGSLETIQNIYNDIVKKYKK</sequence>
<organism evidence="3 4">
    <name type="scientific">Tritrichomonas musculus</name>
    <dbReference type="NCBI Taxonomy" id="1915356"/>
    <lineage>
        <taxon>Eukaryota</taxon>
        <taxon>Metamonada</taxon>
        <taxon>Parabasalia</taxon>
        <taxon>Tritrichomonadida</taxon>
        <taxon>Tritrichomonadidae</taxon>
        <taxon>Tritrichomonas</taxon>
    </lineage>
</organism>
<dbReference type="EMBL" id="JAPFFF010000050">
    <property type="protein sequence ID" value="KAK8839833.1"/>
    <property type="molecule type" value="Genomic_DNA"/>
</dbReference>
<comment type="caution">
    <text evidence="3">The sequence shown here is derived from an EMBL/GenBank/DDBJ whole genome shotgun (WGS) entry which is preliminary data.</text>
</comment>
<feature type="domain" description="Bacteriophage T5 Orf172 DNA-binding" evidence="2">
    <location>
        <begin position="138"/>
        <end position="231"/>
    </location>
</feature>
<evidence type="ECO:0000259" key="2">
    <source>
        <dbReference type="Pfam" id="PF10544"/>
    </source>
</evidence>
<feature type="coiled-coil region" evidence="1">
    <location>
        <begin position="11"/>
        <end position="76"/>
    </location>
</feature>
<accession>A0ABR2H0W7</accession>
<name>A0ABR2H0W7_9EUKA</name>
<gene>
    <name evidence="3" type="ORF">M9Y10_031543</name>
</gene>
<protein>
    <recommendedName>
        <fullName evidence="2">Bacteriophage T5 Orf172 DNA-binding domain-containing protein</fullName>
    </recommendedName>
</protein>
<keyword evidence="1" id="KW-0175">Coiled coil</keyword>
<proteinExistence type="predicted"/>
<dbReference type="InterPro" id="IPR018306">
    <property type="entry name" value="Phage_T5_Orf172_DNA-bd"/>
</dbReference>
<keyword evidence="4" id="KW-1185">Reference proteome</keyword>
<dbReference type="Pfam" id="PF10544">
    <property type="entry name" value="T5orf172"/>
    <property type="match status" value="1"/>
</dbReference>
<evidence type="ECO:0000313" key="3">
    <source>
        <dbReference type="EMBL" id="KAK8839833.1"/>
    </source>
</evidence>